<reference evidence="2" key="1">
    <citation type="journal article" date="2016" name="Nat. Biotechnol.">
        <title>Sequencing wild and cultivated cassava and related species reveals extensive interspecific hybridization and genetic diversity.</title>
        <authorList>
            <person name="Bredeson J.V."/>
            <person name="Lyons J.B."/>
            <person name="Prochnik S.E."/>
            <person name="Wu G.A."/>
            <person name="Ha C.M."/>
            <person name="Edsinger-Gonzales E."/>
            <person name="Grimwood J."/>
            <person name="Schmutz J."/>
            <person name="Rabbi I.Y."/>
            <person name="Egesi C."/>
            <person name="Nauluvula P."/>
            <person name="Lebot V."/>
            <person name="Ndunguru J."/>
            <person name="Mkamilo G."/>
            <person name="Bart R.S."/>
            <person name="Setter T.L."/>
            <person name="Gleadow R.M."/>
            <person name="Kulakow P."/>
            <person name="Ferguson M.E."/>
            <person name="Rounsley S."/>
            <person name="Rokhsar D.S."/>
        </authorList>
    </citation>
    <scope>NUCLEOTIDE SEQUENCE [LARGE SCALE GENOMIC DNA]</scope>
    <source>
        <strain evidence="2">cv. AM560-2</strain>
    </source>
</reference>
<dbReference type="Proteomes" id="UP000091857">
    <property type="component" value="Chromosome 10"/>
</dbReference>
<protein>
    <submittedName>
        <fullName evidence="1">Uncharacterized protein</fullName>
    </submittedName>
</protein>
<accession>A0ACB7GYC1</accession>
<name>A0ACB7GYC1_MANES</name>
<evidence type="ECO:0000313" key="1">
    <source>
        <dbReference type="EMBL" id="KAG8645388.1"/>
    </source>
</evidence>
<evidence type="ECO:0000313" key="2">
    <source>
        <dbReference type="Proteomes" id="UP000091857"/>
    </source>
</evidence>
<dbReference type="EMBL" id="CM004396">
    <property type="protein sequence ID" value="KAG8645388.1"/>
    <property type="molecule type" value="Genomic_DNA"/>
</dbReference>
<keyword evidence="2" id="KW-1185">Reference proteome</keyword>
<sequence>MGTFPLRASTMTSDGRIDQCAMLYLRTISLYSVIIAFVGFFWLDSSASRPSILFLSVDFIFQQSILLRFAYLYGGWSFVLYYCVCSFEILFRLLLPITFLPVIVVVIDVALAMWGSVWRFSLYSVVLFS</sequence>
<organism evidence="1 2">
    <name type="scientific">Manihot esculenta</name>
    <name type="common">Cassava</name>
    <name type="synonym">Jatropha manihot</name>
    <dbReference type="NCBI Taxonomy" id="3983"/>
    <lineage>
        <taxon>Eukaryota</taxon>
        <taxon>Viridiplantae</taxon>
        <taxon>Streptophyta</taxon>
        <taxon>Embryophyta</taxon>
        <taxon>Tracheophyta</taxon>
        <taxon>Spermatophyta</taxon>
        <taxon>Magnoliopsida</taxon>
        <taxon>eudicotyledons</taxon>
        <taxon>Gunneridae</taxon>
        <taxon>Pentapetalae</taxon>
        <taxon>rosids</taxon>
        <taxon>fabids</taxon>
        <taxon>Malpighiales</taxon>
        <taxon>Euphorbiaceae</taxon>
        <taxon>Crotonoideae</taxon>
        <taxon>Manihoteae</taxon>
        <taxon>Manihot</taxon>
    </lineage>
</organism>
<proteinExistence type="predicted"/>
<comment type="caution">
    <text evidence="1">The sequence shown here is derived from an EMBL/GenBank/DDBJ whole genome shotgun (WGS) entry which is preliminary data.</text>
</comment>
<gene>
    <name evidence="1" type="ORF">MANES_10G061101v8</name>
</gene>